<accession>A0ABQ9WT71</accession>
<feature type="region of interest" description="Disordered" evidence="1">
    <location>
        <begin position="1504"/>
        <end position="1538"/>
    </location>
</feature>
<feature type="compositionally biased region" description="Low complexity" evidence="1">
    <location>
        <begin position="922"/>
        <end position="939"/>
    </location>
</feature>
<name>A0ABQ9WT71_9EUKA</name>
<evidence type="ECO:0000313" key="2">
    <source>
        <dbReference type="EMBL" id="KAK2942692.1"/>
    </source>
</evidence>
<feature type="region of interest" description="Disordered" evidence="1">
    <location>
        <begin position="1324"/>
        <end position="1439"/>
    </location>
</feature>
<comment type="caution">
    <text evidence="2">The sequence shown here is derived from an EMBL/GenBank/DDBJ whole genome shotgun (WGS) entry which is preliminary data.</text>
</comment>
<dbReference type="EMBL" id="JARBJD010000389">
    <property type="protein sequence ID" value="KAK2942692.1"/>
    <property type="molecule type" value="Genomic_DNA"/>
</dbReference>
<protein>
    <submittedName>
        <fullName evidence="2">Uncharacterized protein</fullName>
    </submittedName>
</protein>
<feature type="region of interest" description="Disordered" evidence="1">
    <location>
        <begin position="922"/>
        <end position="958"/>
    </location>
</feature>
<keyword evidence="3" id="KW-1185">Reference proteome</keyword>
<sequence>MKWRIKLSKGENDTAWVMIGIGWIELQDSRLILDIDQDTAQGQPLSYSIAFRDPTNLLSLEGDLHILWTHTVTQTSHSICFLVREGRDAIWDAITISKVPQSDSLPAIAVETLPSFIAYVQSNHFTPSLTFNLISQLTTSTYLDSFLTFHSEHLSRVLAHSLVAGASRLDQAEDKYTSDLFNLPPDTSIDEFQLLQYMRALREVCGAWTLCEQSNRDVGNHDPTVVDSQAILKTFINHNTLADLENILRKIQTTFGEGTRETRAQKREIRQAVITALLTIMEVDPSCIIQFCLSQLMTNHTFLHFVTFSSIKETDNGTRLQMLDILLRLLSHIAHNMDTLPPLDPTASASVTFKTLFFSHFIPVLTQPITIRSSHIDKHTLISSLRRKRTHRQALQELLTQQQSFAQVISASIASPHPVPVAPLDEVLPVCPVCQSLVPLFPNRASLVPVFVCVRDVLVLFPEETIIFFAKSLFLQRSLVFLFTVQPSQYPSVIPLFIIETVQQVLELACNAPIGEAVQLLTSLFSDVSTTTNNTRPLPNIPFVLFLFLLHTGGGLGQGRGELVRDTLFLSGIHAALGLLVPSDSERNEQLSFEKDIGSSFESYSSMGLEGSGRGSSVESTRSILISRWFVEPLQSEPDKTWSWTEDAKRKDFGDAASVASTSTFSNSSIFHPTGEELGEVVKHVSGIPSIKALLFELIDCCSASPLAKHRTRNFIEFDTSSHFNEGANNSSSVQPSSLAESSTMGHLPQIISIGPQSHSSHSTSSPFLSSLISDINDDDGGMRSLPVSMTHFSFSSPPNELKDGNAFTSASHTTKHPPKADEPVTPIIFPFYQPPTSPTNRPKSSDPDEAAPLNIFETAVSLRTHKASRNTHSLQGTNGVIEKGSADTFEVPHAVHRLTPTFSNPNASKMQNLFSPSFGDSSVSNSVSPFSHPLTISPSPTPTTPNPGQPQSTTRRSFDDGLIVAIPIENKDYVKEVPSFSGDLSVRYRRDLIDSSPSPILFDHSSISPAPLPPPIITRNPTSPRRISVGSTKLHAPYAEVPPHLPQPDLVSRQKSLPTFRESVGGTMIANGNDGMPNPSNRSNVVRNRPSLQSSNILLVAPTTKFPFPELPVPQSAITSSSHSIKTFGPTLTPSPSLESVDSSFSLIDTNDMESSLSSHTPDFSPPPDHHVRARRSIRSHSDLLSPLSEHTPMDEVTFVVPDPHKARPNRSGSGQSISDDANARPIAVWRGSSSGSTTSRVSRPYPENLSVGSSHSLLRSPSLSSRSSFSHSLSSQVVPIPTRAMYVNGVGLRDTGLIGGTPPPFLSHSKLESASMGRGSISIASIDSNDDSSGGKPGSDGTPMEGYHSFSHPHDHTPVSSRRGTPDSNRNRSAHLYLPKPHTGLTPVIGLSNPSYSILYPDPPSHSPSDSSPPNSTSGTPVHPLRIGTEDTPSPFRLPVSTTYRVPFHGSHHTPDNSGFSFCDSPGSPTPHTTNSFTVRRHLSHNTSHLFSDPSFQIHDISPHRPLMFSPDSVQSSDESTSSVQQSQLHTPAVSSDLADLGSAMGEMVEVSVTSNSPFSLGHSPLPRSFSHTYMFGVQFLPDIYPDNTSENESPGPLLFPSALQSEGYEHNIED</sequence>
<evidence type="ECO:0000256" key="1">
    <source>
        <dbReference type="SAM" id="MobiDB-lite"/>
    </source>
</evidence>
<feature type="compositionally biased region" description="Pro residues" evidence="1">
    <location>
        <begin position="940"/>
        <end position="949"/>
    </location>
</feature>
<feature type="region of interest" description="Disordered" evidence="1">
    <location>
        <begin position="1591"/>
        <end position="1617"/>
    </location>
</feature>
<feature type="region of interest" description="Disordered" evidence="1">
    <location>
        <begin position="1154"/>
        <end position="1176"/>
    </location>
</feature>
<feature type="region of interest" description="Disordered" evidence="1">
    <location>
        <begin position="1202"/>
        <end position="1277"/>
    </location>
</feature>
<gene>
    <name evidence="2" type="ORF">BLNAU_22389</name>
</gene>
<evidence type="ECO:0000313" key="3">
    <source>
        <dbReference type="Proteomes" id="UP001281761"/>
    </source>
</evidence>
<feature type="compositionally biased region" description="Polar residues" evidence="1">
    <location>
        <begin position="1360"/>
        <end position="1370"/>
    </location>
</feature>
<feature type="compositionally biased region" description="Low complexity" evidence="1">
    <location>
        <begin position="1512"/>
        <end position="1530"/>
    </location>
</feature>
<dbReference type="Proteomes" id="UP001281761">
    <property type="component" value="Unassembled WGS sequence"/>
</dbReference>
<organism evidence="2 3">
    <name type="scientific">Blattamonas nauphoetae</name>
    <dbReference type="NCBI Taxonomy" id="2049346"/>
    <lineage>
        <taxon>Eukaryota</taxon>
        <taxon>Metamonada</taxon>
        <taxon>Preaxostyla</taxon>
        <taxon>Oxymonadida</taxon>
        <taxon>Blattamonas</taxon>
    </lineage>
</organism>
<feature type="compositionally biased region" description="Polar residues" evidence="1">
    <location>
        <begin position="1212"/>
        <end position="1221"/>
    </location>
</feature>
<feature type="compositionally biased region" description="Low complexity" evidence="1">
    <location>
        <begin position="1232"/>
        <end position="1277"/>
    </location>
</feature>
<feature type="compositionally biased region" description="Low complexity" evidence="1">
    <location>
        <begin position="1324"/>
        <end position="1336"/>
    </location>
</feature>
<proteinExistence type="predicted"/>
<reference evidence="2 3" key="1">
    <citation type="journal article" date="2022" name="bioRxiv">
        <title>Genomics of Preaxostyla Flagellates Illuminates Evolutionary Transitions and the Path Towards Mitochondrial Loss.</title>
        <authorList>
            <person name="Novak L.V.F."/>
            <person name="Treitli S.C."/>
            <person name="Pyrih J."/>
            <person name="Halakuc P."/>
            <person name="Pipaliya S.V."/>
            <person name="Vacek V."/>
            <person name="Brzon O."/>
            <person name="Soukal P."/>
            <person name="Eme L."/>
            <person name="Dacks J.B."/>
            <person name="Karnkowska A."/>
            <person name="Elias M."/>
            <person name="Hampl V."/>
        </authorList>
    </citation>
    <scope>NUCLEOTIDE SEQUENCE [LARGE SCALE GENOMIC DNA]</scope>
    <source>
        <strain evidence="2">NAU3</strain>
        <tissue evidence="2">Gut</tissue>
    </source>
</reference>
<feature type="region of interest" description="Disordered" evidence="1">
    <location>
        <begin position="726"/>
        <end position="745"/>
    </location>
</feature>
<feature type="compositionally biased region" description="Polar residues" evidence="1">
    <location>
        <begin position="1154"/>
        <end position="1163"/>
    </location>
</feature>
<feature type="compositionally biased region" description="Low complexity" evidence="1">
    <location>
        <begin position="1409"/>
        <end position="1423"/>
    </location>
</feature>